<dbReference type="PANTHER" id="PTHR46638:SF1">
    <property type="entry name" value="CORRINOID ADENOSYLTRANSFERASE"/>
    <property type="match status" value="1"/>
</dbReference>
<dbReference type="PIRSF" id="PIRSF015617">
    <property type="entry name" value="Adensltrnsf_CobA"/>
    <property type="match status" value="1"/>
</dbReference>
<dbReference type="SUPFAM" id="SSF52540">
    <property type="entry name" value="P-loop containing nucleoside triphosphate hydrolases"/>
    <property type="match status" value="1"/>
</dbReference>
<dbReference type="Gene3D" id="3.40.50.300">
    <property type="entry name" value="P-loop containing nucleotide triphosphate hydrolases"/>
    <property type="match status" value="1"/>
</dbReference>
<dbReference type="OrthoDB" id="9810309at2"/>
<dbReference type="RefSeq" id="WP_092873021.1">
    <property type="nucleotide sequence ID" value="NZ_FOJY01000013.1"/>
</dbReference>
<gene>
    <name evidence="1" type="ORF">SAMN05216249_11345</name>
</gene>
<reference evidence="1 2" key="1">
    <citation type="submission" date="2016-10" db="EMBL/GenBank/DDBJ databases">
        <authorList>
            <person name="de Groot N.N."/>
        </authorList>
    </citation>
    <scope>NUCLEOTIDE SEQUENCE [LARGE SCALE GENOMIC DNA]</scope>
    <source>
        <strain evidence="1 2">DSM 5522</strain>
    </source>
</reference>
<dbReference type="Proteomes" id="UP000198838">
    <property type="component" value="Unassembled WGS sequence"/>
</dbReference>
<keyword evidence="1" id="KW-0808">Transferase</keyword>
<dbReference type="InterPro" id="IPR027417">
    <property type="entry name" value="P-loop_NTPase"/>
</dbReference>
<organism evidence="1 2">
    <name type="scientific">Acetitomaculum ruminis DSM 5522</name>
    <dbReference type="NCBI Taxonomy" id="1120918"/>
    <lineage>
        <taxon>Bacteria</taxon>
        <taxon>Bacillati</taxon>
        <taxon>Bacillota</taxon>
        <taxon>Clostridia</taxon>
        <taxon>Lachnospirales</taxon>
        <taxon>Lachnospiraceae</taxon>
        <taxon>Acetitomaculum</taxon>
    </lineage>
</organism>
<name>A0A1I0Z6R2_9FIRM</name>
<dbReference type="GO" id="GO:0005524">
    <property type="term" value="F:ATP binding"/>
    <property type="evidence" value="ECO:0007669"/>
    <property type="project" value="InterPro"/>
</dbReference>
<dbReference type="InterPro" id="IPR003724">
    <property type="entry name" value="CblAdoTrfase_CobA"/>
</dbReference>
<protein>
    <submittedName>
        <fullName evidence="1">Cob(I)alamin adenosyltransferase</fullName>
    </submittedName>
</protein>
<proteinExistence type="predicted"/>
<dbReference type="STRING" id="1120918.SAMN05216249_11345"/>
<dbReference type="PANTHER" id="PTHR46638">
    <property type="entry name" value="CORRINOID ADENOSYLTRANSFERASE"/>
    <property type="match status" value="1"/>
</dbReference>
<dbReference type="GO" id="GO:0008817">
    <property type="term" value="F:corrinoid adenosyltransferase activity"/>
    <property type="evidence" value="ECO:0007669"/>
    <property type="project" value="InterPro"/>
</dbReference>
<keyword evidence="2" id="KW-1185">Reference proteome</keyword>
<dbReference type="Pfam" id="PF02572">
    <property type="entry name" value="CobA_CobO_BtuR"/>
    <property type="match status" value="1"/>
</dbReference>
<evidence type="ECO:0000313" key="2">
    <source>
        <dbReference type="Proteomes" id="UP000198838"/>
    </source>
</evidence>
<sequence length="159" mass="17918">MGKKIIYYGSGKGKSMAALGFAVQYAGLGESVDVIQCLKTKNINETNFLQRLEPEIKMFRFEKSECSFEDLSQEEKQEEKINIKNGLNFAKKVLCTGECTMLVLDEALGLIDEGIVDAEEIIDILQAGNEDTSVIITGRNMCEKLRDYVDEIYRIDVEK</sequence>
<dbReference type="AlphaFoldDB" id="A0A1I0Z6R2"/>
<dbReference type="GO" id="GO:0009236">
    <property type="term" value="P:cobalamin biosynthetic process"/>
    <property type="evidence" value="ECO:0007669"/>
    <property type="project" value="InterPro"/>
</dbReference>
<dbReference type="EMBL" id="FOJY01000013">
    <property type="protein sequence ID" value="SFB21047.1"/>
    <property type="molecule type" value="Genomic_DNA"/>
</dbReference>
<accession>A0A1I0Z6R2</accession>
<evidence type="ECO:0000313" key="1">
    <source>
        <dbReference type="EMBL" id="SFB21047.1"/>
    </source>
</evidence>